<dbReference type="Proteomes" id="UP000706891">
    <property type="component" value="Unassembled WGS sequence"/>
</dbReference>
<keyword evidence="4" id="KW-1185">Reference proteome</keyword>
<evidence type="ECO:0000313" key="4">
    <source>
        <dbReference type="Proteomes" id="UP000706891"/>
    </source>
</evidence>
<evidence type="ECO:0000259" key="1">
    <source>
        <dbReference type="Pfam" id="PF01022"/>
    </source>
</evidence>
<reference evidence="3" key="1">
    <citation type="submission" date="2020-08" db="EMBL/GenBank/DDBJ databases">
        <authorList>
            <person name="Cejkova D."/>
            <person name="Kubasova T."/>
            <person name="Jahodarova E."/>
            <person name="Rychlik I."/>
        </authorList>
    </citation>
    <scope>NUCLEOTIDE SEQUENCE</scope>
    <source>
        <strain evidence="3">An824</strain>
    </source>
</reference>
<dbReference type="InterPro" id="IPR026881">
    <property type="entry name" value="WYL_dom"/>
</dbReference>
<sequence length="302" mass="34790">MRHDKLERELQLMLLLTENHNYTVGELCDRLGISRRNLYYYLEFFRDCGFNVVKSGSFYKLDRNSPFFNHLFNRISFTEEEAVLVRRALDKAERGNPLTVSIKSKLARFYDFDILVDEGLREQAVQNLRALYDAIKMKRQVVLVGYASPHSQTTRDRFVEPFLLMNNNNEVRCYEPASGMNKTFKLSRMQDVRVLDSGWAYEDMHRRMFTDVFMFSGEELLPVELRLGALACNVLKEEYPHASVFVADDGRGGGLLRMEVCSYAGIGRFVLGLFDDIEVLGGDGFKDYLRSKIRGMAGRCGG</sequence>
<dbReference type="RefSeq" id="WP_021948813.1">
    <property type="nucleotide sequence ID" value="NZ_JACJJG010000084.1"/>
</dbReference>
<reference evidence="3" key="2">
    <citation type="journal article" date="2021" name="Sci. Rep.">
        <title>The distribution of antibiotic resistance genes in chicken gut microbiota commensals.</title>
        <authorList>
            <person name="Juricova H."/>
            <person name="Matiasovicova J."/>
            <person name="Kubasova T."/>
            <person name="Cejkova D."/>
            <person name="Rychlik I."/>
        </authorList>
    </citation>
    <scope>NUCLEOTIDE SEQUENCE</scope>
    <source>
        <strain evidence="3">An824</strain>
    </source>
</reference>
<dbReference type="Pfam" id="PF13280">
    <property type="entry name" value="WYL"/>
    <property type="match status" value="1"/>
</dbReference>
<dbReference type="PANTHER" id="PTHR34580:SF1">
    <property type="entry name" value="PROTEIN PAFC"/>
    <property type="match status" value="1"/>
</dbReference>
<dbReference type="Pfam" id="PF01022">
    <property type="entry name" value="HTH_5"/>
    <property type="match status" value="1"/>
</dbReference>
<organism evidence="3 4">
    <name type="scientific">Marseilla massiliensis</name>
    <dbReference type="NCBI Taxonomy" id="1841864"/>
    <lineage>
        <taxon>Bacteria</taxon>
        <taxon>Pseudomonadati</taxon>
        <taxon>Bacteroidota</taxon>
        <taxon>Bacteroidia</taxon>
        <taxon>Bacteroidales</taxon>
        <taxon>Prevotellaceae</taxon>
        <taxon>Marseilla</taxon>
    </lineage>
</organism>
<dbReference type="GO" id="GO:0003700">
    <property type="term" value="F:DNA-binding transcription factor activity"/>
    <property type="evidence" value="ECO:0007669"/>
    <property type="project" value="InterPro"/>
</dbReference>
<evidence type="ECO:0000259" key="2">
    <source>
        <dbReference type="Pfam" id="PF13280"/>
    </source>
</evidence>
<feature type="domain" description="WYL" evidence="2">
    <location>
        <begin position="127"/>
        <end position="194"/>
    </location>
</feature>
<gene>
    <name evidence="3" type="ORF">H6A34_11395</name>
</gene>
<dbReference type="InterPro" id="IPR051534">
    <property type="entry name" value="CBASS_pafABC_assoc_protein"/>
</dbReference>
<accession>A0A938WW31</accession>
<dbReference type="InterPro" id="IPR036390">
    <property type="entry name" value="WH_DNA-bd_sf"/>
</dbReference>
<dbReference type="PANTHER" id="PTHR34580">
    <property type="match status" value="1"/>
</dbReference>
<dbReference type="PROSITE" id="PS52050">
    <property type="entry name" value="WYL"/>
    <property type="match status" value="1"/>
</dbReference>
<feature type="domain" description="HTH arsR-type" evidence="1">
    <location>
        <begin position="10"/>
        <end position="50"/>
    </location>
</feature>
<dbReference type="AlphaFoldDB" id="A0A938WW31"/>
<comment type="caution">
    <text evidence="3">The sequence shown here is derived from an EMBL/GenBank/DDBJ whole genome shotgun (WGS) entry which is preliminary data.</text>
</comment>
<dbReference type="EMBL" id="JACJJG010000084">
    <property type="protein sequence ID" value="MBM6674475.1"/>
    <property type="molecule type" value="Genomic_DNA"/>
</dbReference>
<dbReference type="InterPro" id="IPR001845">
    <property type="entry name" value="HTH_ArsR_DNA-bd_dom"/>
</dbReference>
<protein>
    <submittedName>
        <fullName evidence="3">WYL domain-containing transcriptional regulator</fullName>
    </submittedName>
</protein>
<dbReference type="SUPFAM" id="SSF46785">
    <property type="entry name" value="Winged helix' DNA-binding domain"/>
    <property type="match status" value="1"/>
</dbReference>
<name>A0A938WW31_9BACT</name>
<evidence type="ECO:0000313" key="3">
    <source>
        <dbReference type="EMBL" id="MBM6674475.1"/>
    </source>
</evidence>
<proteinExistence type="predicted"/>